<dbReference type="GO" id="GO:0005730">
    <property type="term" value="C:nucleolus"/>
    <property type="evidence" value="ECO:0007669"/>
    <property type="project" value="UniProtKB-SubCell"/>
</dbReference>
<organism evidence="5 6">
    <name type="scientific">Vitis vinifera</name>
    <name type="common">Grape</name>
    <dbReference type="NCBI Taxonomy" id="29760"/>
    <lineage>
        <taxon>Eukaryota</taxon>
        <taxon>Viridiplantae</taxon>
        <taxon>Streptophyta</taxon>
        <taxon>Embryophyta</taxon>
        <taxon>Tracheophyta</taxon>
        <taxon>Spermatophyta</taxon>
        <taxon>Magnoliopsida</taxon>
        <taxon>eudicotyledons</taxon>
        <taxon>Gunneridae</taxon>
        <taxon>Pentapetalae</taxon>
        <taxon>rosids</taxon>
        <taxon>Vitales</taxon>
        <taxon>Vitaceae</taxon>
        <taxon>Viteae</taxon>
        <taxon>Vitis</taxon>
    </lineage>
</organism>
<proteinExistence type="predicted"/>
<dbReference type="GO" id="GO:0006396">
    <property type="term" value="P:RNA processing"/>
    <property type="evidence" value="ECO:0007669"/>
    <property type="project" value="InterPro"/>
</dbReference>
<dbReference type="GO" id="GO:0000178">
    <property type="term" value="C:exosome (RNase complex)"/>
    <property type="evidence" value="ECO:0007669"/>
    <property type="project" value="UniProtKB-KW"/>
</dbReference>
<dbReference type="Pfam" id="PF10447">
    <property type="entry name" value="EXOSC1"/>
    <property type="match status" value="1"/>
</dbReference>
<dbReference type="InterPro" id="IPR012340">
    <property type="entry name" value="NA-bd_OB-fold"/>
</dbReference>
<gene>
    <name evidence="5" type="ORF">CK203_019671</name>
</gene>
<comment type="caution">
    <text evidence="5">The sequence shown here is derived from an EMBL/GenBank/DDBJ whole genome shotgun (WGS) entry which is preliminary data.</text>
</comment>
<dbReference type="SUPFAM" id="SSF50249">
    <property type="entry name" value="Nucleic acid-binding proteins"/>
    <property type="match status" value="1"/>
</dbReference>
<dbReference type="PANTHER" id="PTHR12686">
    <property type="entry name" value="3'-5' EXORIBONUCLEASE CSL4-RELATED"/>
    <property type="match status" value="1"/>
</dbReference>
<evidence type="ECO:0000256" key="3">
    <source>
        <dbReference type="ARBA" id="ARBA00022835"/>
    </source>
</evidence>
<evidence type="ECO:0000313" key="6">
    <source>
        <dbReference type="Proteomes" id="UP000288805"/>
    </source>
</evidence>
<dbReference type="Proteomes" id="UP000288805">
    <property type="component" value="Unassembled WGS sequence"/>
</dbReference>
<dbReference type="EMBL" id="QGNW01000031">
    <property type="protein sequence ID" value="RVX11399.1"/>
    <property type="molecule type" value="Genomic_DNA"/>
</dbReference>
<keyword evidence="2" id="KW-0963">Cytoplasm</keyword>
<reference evidence="5 6" key="1">
    <citation type="journal article" date="2018" name="PLoS Genet.">
        <title>Population sequencing reveals clonal diversity and ancestral inbreeding in the grapevine cultivar Chardonnay.</title>
        <authorList>
            <person name="Roach M.J."/>
            <person name="Johnson D.L."/>
            <person name="Bohlmann J."/>
            <person name="van Vuuren H.J."/>
            <person name="Jones S.J."/>
            <person name="Pretorius I.S."/>
            <person name="Schmidt S.A."/>
            <person name="Borneman A.R."/>
        </authorList>
    </citation>
    <scope>NUCLEOTIDE SEQUENCE [LARGE SCALE GENOMIC DNA]</scope>
    <source>
        <strain evidence="6">cv. Chardonnay</strain>
        <tissue evidence="5">Leaf</tissue>
    </source>
</reference>
<name>A0A438JR21_VITVI</name>
<protein>
    <recommendedName>
        <fullName evidence="4">Exosome complex component CSL4 C-terminal domain-containing protein</fullName>
    </recommendedName>
</protein>
<sequence>MVSSNLSALIHYVHATTNSSSLLTTALSKSKKSLYVNNRQQDVRATEIDKVDMHSSFRPGDIVRALVVSLCKTASSIFP</sequence>
<dbReference type="AlphaFoldDB" id="A0A438JR21"/>
<keyword evidence="3" id="KW-0271">Exosome</keyword>
<dbReference type="Gene3D" id="2.40.50.140">
    <property type="entry name" value="Nucleic acid-binding proteins"/>
    <property type="match status" value="1"/>
</dbReference>
<evidence type="ECO:0000256" key="1">
    <source>
        <dbReference type="ARBA" id="ARBA00004604"/>
    </source>
</evidence>
<comment type="subcellular location">
    <subcellularLocation>
        <location evidence="1">Nucleus</location>
        <location evidence="1">Nucleolus</location>
    </subcellularLocation>
</comment>
<evidence type="ECO:0000259" key="4">
    <source>
        <dbReference type="Pfam" id="PF10447"/>
    </source>
</evidence>
<dbReference type="GO" id="GO:0003723">
    <property type="term" value="F:RNA binding"/>
    <property type="evidence" value="ECO:0007669"/>
    <property type="project" value="InterPro"/>
</dbReference>
<evidence type="ECO:0000313" key="5">
    <source>
        <dbReference type="EMBL" id="RVX11399.1"/>
    </source>
</evidence>
<dbReference type="InterPro" id="IPR019495">
    <property type="entry name" value="EXOSC1_C"/>
</dbReference>
<evidence type="ECO:0000256" key="2">
    <source>
        <dbReference type="ARBA" id="ARBA00022490"/>
    </source>
</evidence>
<feature type="domain" description="Exosome complex component CSL4 C-terminal" evidence="4">
    <location>
        <begin position="17"/>
        <end position="70"/>
    </location>
</feature>
<accession>A0A438JR21</accession>
<dbReference type="PANTHER" id="PTHR12686:SF8">
    <property type="entry name" value="EXOSOME COMPLEX COMPONENT CSL4"/>
    <property type="match status" value="1"/>
</dbReference>
<dbReference type="InterPro" id="IPR039771">
    <property type="entry name" value="Csl4"/>
</dbReference>